<evidence type="ECO:0000313" key="2">
    <source>
        <dbReference type="Proteomes" id="UP001148737"/>
    </source>
</evidence>
<dbReference type="Proteomes" id="UP001148737">
    <property type="component" value="Unassembled WGS sequence"/>
</dbReference>
<organism evidence="1 2">
    <name type="scientific">Lecanicillium saksenae</name>
    <dbReference type="NCBI Taxonomy" id="468837"/>
    <lineage>
        <taxon>Eukaryota</taxon>
        <taxon>Fungi</taxon>
        <taxon>Dikarya</taxon>
        <taxon>Ascomycota</taxon>
        <taxon>Pezizomycotina</taxon>
        <taxon>Sordariomycetes</taxon>
        <taxon>Hypocreomycetidae</taxon>
        <taxon>Hypocreales</taxon>
        <taxon>Cordycipitaceae</taxon>
        <taxon>Lecanicillium</taxon>
    </lineage>
</organism>
<reference evidence="1" key="1">
    <citation type="submission" date="2022-07" db="EMBL/GenBank/DDBJ databases">
        <title>Genome Sequence of Lecanicillium saksenae.</title>
        <authorList>
            <person name="Buettner E."/>
        </authorList>
    </citation>
    <scope>NUCLEOTIDE SEQUENCE</scope>
    <source>
        <strain evidence="1">VT-O1</strain>
    </source>
</reference>
<evidence type="ECO:0000313" key="1">
    <source>
        <dbReference type="EMBL" id="KAJ3487178.1"/>
    </source>
</evidence>
<proteinExistence type="predicted"/>
<gene>
    <name evidence="1" type="ORF">NLG97_g6463</name>
</gene>
<comment type="caution">
    <text evidence="1">The sequence shown here is derived from an EMBL/GenBank/DDBJ whole genome shotgun (WGS) entry which is preliminary data.</text>
</comment>
<keyword evidence="2" id="KW-1185">Reference proteome</keyword>
<name>A0ACC1QQ53_9HYPO</name>
<dbReference type="EMBL" id="JANAKD010000857">
    <property type="protein sequence ID" value="KAJ3487178.1"/>
    <property type="molecule type" value="Genomic_DNA"/>
</dbReference>
<accession>A0ACC1QQ53</accession>
<sequence>MRRMQDIFLASTFKKHNTDDEELLDQNILAKMKFIVALFASLVIAAPAPAPTDYEVVVVPHGNPVEIDVPGYAINVNK</sequence>
<protein>
    <submittedName>
        <fullName evidence="1">Uncharacterized protein</fullName>
    </submittedName>
</protein>